<dbReference type="InterPro" id="IPR027417">
    <property type="entry name" value="P-loop_NTPase"/>
</dbReference>
<keyword evidence="4 5" id="KW-0067">ATP-binding</keyword>
<protein>
    <submittedName>
        <fullName evidence="5">Dipeptide transport ATP-binding protein DppD</fullName>
    </submittedName>
</protein>
<dbReference type="EMBL" id="BBMN01000019">
    <property type="protein sequence ID" value="GAL07739.1"/>
    <property type="molecule type" value="Genomic_DNA"/>
</dbReference>
<reference evidence="5 6" key="1">
    <citation type="journal article" date="2014" name="Genome Announc.">
        <title>Draft Genome Sequences of Two Vibrionaceae Species, Vibrio ponticus C121 and Photobacterium aphoticum C119, Isolated as Coral Reef Microbiota.</title>
        <authorList>
            <person name="Al-saari N."/>
            <person name="Meirelles P.M."/>
            <person name="Mino S."/>
            <person name="Suda W."/>
            <person name="Oshima K."/>
            <person name="Hattori M."/>
            <person name="Ohkuma M."/>
            <person name="Thompson F.L."/>
            <person name="Gomez-Gil B."/>
            <person name="Sawabe T."/>
            <person name="Sawabe T."/>
        </authorList>
    </citation>
    <scope>NUCLEOTIDE SEQUENCE [LARGE SCALE GENOMIC DNA]</scope>
    <source>
        <strain evidence="5 6">JCM 19237</strain>
    </source>
</reference>
<evidence type="ECO:0000256" key="4">
    <source>
        <dbReference type="ARBA" id="ARBA00022840"/>
    </source>
</evidence>
<proteinExistence type="inferred from homology"/>
<dbReference type="eggNOG" id="COG4172">
    <property type="taxonomic scope" value="Bacteria"/>
</dbReference>
<comment type="caution">
    <text evidence="5">The sequence shown here is derived from an EMBL/GenBank/DDBJ whole genome shotgun (WGS) entry which is preliminary data.</text>
</comment>
<keyword evidence="2" id="KW-0813">Transport</keyword>
<comment type="similarity">
    <text evidence="1">Belongs to the ABC transporter superfamily.</text>
</comment>
<dbReference type="GO" id="GO:0005524">
    <property type="term" value="F:ATP binding"/>
    <property type="evidence" value="ECO:0007669"/>
    <property type="project" value="UniProtKB-KW"/>
</dbReference>
<dbReference type="InterPro" id="IPR050319">
    <property type="entry name" value="ABC_transp_ATP-bind"/>
</dbReference>
<accession>A0A090R0U8</accession>
<dbReference type="SUPFAM" id="SSF52540">
    <property type="entry name" value="P-loop containing nucleoside triphosphate hydrolases"/>
    <property type="match status" value="1"/>
</dbReference>
<evidence type="ECO:0000256" key="1">
    <source>
        <dbReference type="ARBA" id="ARBA00005417"/>
    </source>
</evidence>
<dbReference type="PANTHER" id="PTHR43776:SF7">
    <property type="entry name" value="D,D-DIPEPTIDE TRANSPORT ATP-BINDING PROTEIN DDPF-RELATED"/>
    <property type="match status" value="1"/>
</dbReference>
<evidence type="ECO:0000313" key="5">
    <source>
        <dbReference type="EMBL" id="GAL07739.1"/>
    </source>
</evidence>
<evidence type="ECO:0000256" key="3">
    <source>
        <dbReference type="ARBA" id="ARBA00022741"/>
    </source>
</evidence>
<keyword evidence="3" id="KW-0547">Nucleotide-binding</keyword>
<sequence length="98" mass="11024">MLICDEPTSALDVSVQAQILNLLKDLQDELNLTMLFISHDLPVIRQMCDRIGVMQHGTLLEVAQTEQLFTAPRHAYSQQLISLMPEFKGMSQQGLKLA</sequence>
<evidence type="ECO:0000313" key="6">
    <source>
        <dbReference type="Proteomes" id="UP000029227"/>
    </source>
</evidence>
<dbReference type="Proteomes" id="UP000029227">
    <property type="component" value="Unassembled WGS sequence"/>
</dbReference>
<organism evidence="5 6">
    <name type="scientific">Photobacterium aphoticum</name>
    <dbReference type="NCBI Taxonomy" id="754436"/>
    <lineage>
        <taxon>Bacteria</taxon>
        <taxon>Pseudomonadati</taxon>
        <taxon>Pseudomonadota</taxon>
        <taxon>Gammaproteobacteria</taxon>
        <taxon>Vibrionales</taxon>
        <taxon>Vibrionaceae</taxon>
        <taxon>Photobacterium</taxon>
    </lineage>
</organism>
<gene>
    <name evidence="5" type="ORF">JCM19237_6921</name>
</gene>
<dbReference type="PANTHER" id="PTHR43776">
    <property type="entry name" value="TRANSPORT ATP-BINDING PROTEIN"/>
    <property type="match status" value="1"/>
</dbReference>
<evidence type="ECO:0000256" key="2">
    <source>
        <dbReference type="ARBA" id="ARBA00022448"/>
    </source>
</evidence>
<name>A0A090R0U8_9GAMM</name>
<dbReference type="Gene3D" id="3.40.50.300">
    <property type="entry name" value="P-loop containing nucleotide triphosphate hydrolases"/>
    <property type="match status" value="1"/>
</dbReference>
<dbReference type="STRING" id="754436.JCM19237_6921"/>
<dbReference type="AlphaFoldDB" id="A0A090R0U8"/>